<gene>
    <name evidence="1" type="ORF">Hokovirus_2_34</name>
</gene>
<dbReference type="EMBL" id="KY684104">
    <property type="protein sequence ID" value="ARF10507.1"/>
    <property type="molecule type" value="Genomic_DNA"/>
</dbReference>
<name>A0A1V0SFL6_9VIRU</name>
<accession>A0A1V0SFL6</accession>
<evidence type="ECO:0000313" key="1">
    <source>
        <dbReference type="EMBL" id="ARF10507.1"/>
    </source>
</evidence>
<protein>
    <submittedName>
        <fullName evidence="1">Uncharacterized protein</fullName>
    </submittedName>
</protein>
<reference evidence="1" key="1">
    <citation type="journal article" date="2017" name="Science">
        <title>Giant viruses with an expanded complement of translation system components.</title>
        <authorList>
            <person name="Schulz F."/>
            <person name="Yutin N."/>
            <person name="Ivanova N.N."/>
            <person name="Ortega D.R."/>
            <person name="Lee T.K."/>
            <person name="Vierheilig J."/>
            <person name="Daims H."/>
            <person name="Horn M."/>
            <person name="Wagner M."/>
            <person name="Jensen G.J."/>
            <person name="Kyrpides N.C."/>
            <person name="Koonin E.V."/>
            <person name="Woyke T."/>
        </authorList>
    </citation>
    <scope>NUCLEOTIDE SEQUENCE</scope>
    <source>
        <strain evidence="1">HKV1</strain>
    </source>
</reference>
<sequence>MAFTTIHLNVYQYNVNDLIFKQKDSQLVIQKEQLYDAYDFIILNCLPFSEHACDFLVSQDYFCFHSNIVNRYYINNKLKNIDIFFCNAYKEIRNTHYKYFKLGDCPELLQDSLPCLMHGAISQIDVEYLSNYFKITEINTSNIYYIERKNINIKAAIKRT</sequence>
<proteinExistence type="predicted"/>
<organism evidence="1">
    <name type="scientific">Hokovirus HKV1</name>
    <dbReference type="NCBI Taxonomy" id="1977638"/>
    <lineage>
        <taxon>Viruses</taxon>
        <taxon>Varidnaviria</taxon>
        <taxon>Bamfordvirae</taxon>
        <taxon>Nucleocytoviricota</taxon>
        <taxon>Megaviricetes</taxon>
        <taxon>Imitervirales</taxon>
        <taxon>Mimiviridae</taxon>
        <taxon>Klosneuvirinae</taxon>
        <taxon>Hokovirus</taxon>
    </lineage>
</organism>